<evidence type="ECO:0000313" key="3">
    <source>
        <dbReference type="Proteomes" id="UP001431221"/>
    </source>
</evidence>
<name>A0ABT0GYZ8_9HYPH</name>
<accession>A0ABT0GYZ8</accession>
<evidence type="ECO:0000259" key="1">
    <source>
        <dbReference type="Pfam" id="PF08447"/>
    </source>
</evidence>
<evidence type="ECO:0000313" key="2">
    <source>
        <dbReference type="EMBL" id="MCK7614659.1"/>
    </source>
</evidence>
<organism evidence="2 3">
    <name type="scientific">Roseibium sediminicola</name>
    <dbReference type="NCBI Taxonomy" id="2933272"/>
    <lineage>
        <taxon>Bacteria</taxon>
        <taxon>Pseudomonadati</taxon>
        <taxon>Pseudomonadota</taxon>
        <taxon>Alphaproteobacteria</taxon>
        <taxon>Hyphomicrobiales</taxon>
        <taxon>Stappiaceae</taxon>
        <taxon>Roseibium</taxon>
    </lineage>
</organism>
<dbReference type="EMBL" id="JALNMJ010000017">
    <property type="protein sequence ID" value="MCK7614659.1"/>
    <property type="molecule type" value="Genomic_DNA"/>
</dbReference>
<feature type="domain" description="PAS fold-3" evidence="1">
    <location>
        <begin position="32"/>
        <end position="114"/>
    </location>
</feature>
<dbReference type="SUPFAM" id="SSF55785">
    <property type="entry name" value="PYP-like sensor domain (PAS domain)"/>
    <property type="match status" value="1"/>
</dbReference>
<dbReference type="InterPro" id="IPR035965">
    <property type="entry name" value="PAS-like_dom_sf"/>
</dbReference>
<dbReference type="NCBIfam" id="TIGR00229">
    <property type="entry name" value="sensory_box"/>
    <property type="match status" value="1"/>
</dbReference>
<proteinExistence type="predicted"/>
<dbReference type="Pfam" id="PF08447">
    <property type="entry name" value="PAS_3"/>
    <property type="match status" value="1"/>
</dbReference>
<dbReference type="RefSeq" id="WP_248157371.1">
    <property type="nucleotide sequence ID" value="NZ_JALNMJ010000017.1"/>
</dbReference>
<protein>
    <submittedName>
        <fullName evidence="2">PAS domain-containing protein</fullName>
    </submittedName>
</protein>
<reference evidence="2" key="1">
    <citation type="submission" date="2022-04" db="EMBL/GenBank/DDBJ databases">
        <title>Roseibium sp. CAU 1639 isolated from mud.</title>
        <authorList>
            <person name="Kim W."/>
        </authorList>
    </citation>
    <scope>NUCLEOTIDE SEQUENCE</scope>
    <source>
        <strain evidence="2">CAU 1639</strain>
    </source>
</reference>
<dbReference type="InterPro" id="IPR013655">
    <property type="entry name" value="PAS_fold_3"/>
</dbReference>
<gene>
    <name evidence="2" type="ORF">M0H32_21025</name>
</gene>
<dbReference type="InterPro" id="IPR000014">
    <property type="entry name" value="PAS"/>
</dbReference>
<comment type="caution">
    <text evidence="2">The sequence shown here is derived from an EMBL/GenBank/DDBJ whole genome shotgun (WGS) entry which is preliminary data.</text>
</comment>
<dbReference type="CDD" id="cd00130">
    <property type="entry name" value="PAS"/>
    <property type="match status" value="1"/>
</dbReference>
<dbReference type="Gene3D" id="3.30.450.20">
    <property type="entry name" value="PAS domain"/>
    <property type="match status" value="1"/>
</dbReference>
<keyword evidence="3" id="KW-1185">Reference proteome</keyword>
<dbReference type="Proteomes" id="UP001431221">
    <property type="component" value="Unassembled WGS sequence"/>
</dbReference>
<sequence length="175" mass="19760">MTQQKVAPTGVERFFSERDLIVSKTDTRGRITYANNIFREIAGFSGKELENAPHSLIRHPDMPRCVFKLLWDTIEAGGEIFAYVINMSANGDHYWVLAHVTPSYDASGKIIGYHSNRRVPNRRIVDDVITPLYAQLLQTEQSADNRKTGMQAGHDQLVSLLQSKGVSYDELIHTL</sequence>